<feature type="transmembrane region" description="Helical" evidence="6">
    <location>
        <begin position="894"/>
        <end position="915"/>
    </location>
</feature>
<feature type="transmembrane region" description="Helical" evidence="6">
    <location>
        <begin position="1058"/>
        <end position="1077"/>
    </location>
</feature>
<keyword evidence="5" id="KW-0175">Coiled coil</keyword>
<evidence type="ECO:0000259" key="7">
    <source>
        <dbReference type="Pfam" id="PF04547"/>
    </source>
</evidence>
<comment type="caution">
    <text evidence="8">The sequence shown here is derived from an EMBL/GenBank/DDBJ whole genome shotgun (WGS) entry which is preliminary data.</text>
</comment>
<protein>
    <recommendedName>
        <fullName evidence="7">Anoctamin transmembrane domain-containing protein</fullName>
    </recommendedName>
</protein>
<evidence type="ECO:0000256" key="4">
    <source>
        <dbReference type="ARBA" id="ARBA00023136"/>
    </source>
</evidence>
<feature type="transmembrane region" description="Helical" evidence="6">
    <location>
        <begin position="702"/>
        <end position="721"/>
    </location>
</feature>
<evidence type="ECO:0000313" key="9">
    <source>
        <dbReference type="Proteomes" id="UP000692954"/>
    </source>
</evidence>
<evidence type="ECO:0000313" key="8">
    <source>
        <dbReference type="EMBL" id="CAD8057413.1"/>
    </source>
</evidence>
<keyword evidence="3 6" id="KW-1133">Transmembrane helix</keyword>
<dbReference type="PANTHER" id="PTHR12308">
    <property type="entry name" value="ANOCTAMIN"/>
    <property type="match status" value="1"/>
</dbReference>
<dbReference type="Proteomes" id="UP000692954">
    <property type="component" value="Unassembled WGS sequence"/>
</dbReference>
<evidence type="ECO:0000256" key="2">
    <source>
        <dbReference type="ARBA" id="ARBA00022692"/>
    </source>
</evidence>
<dbReference type="OrthoDB" id="296386at2759"/>
<accession>A0A8S1KV47</accession>
<reference evidence="8" key="1">
    <citation type="submission" date="2021-01" db="EMBL/GenBank/DDBJ databases">
        <authorList>
            <consortium name="Genoscope - CEA"/>
            <person name="William W."/>
        </authorList>
    </citation>
    <scope>NUCLEOTIDE SEQUENCE</scope>
</reference>
<name>A0A8S1KV47_9CILI</name>
<keyword evidence="9" id="KW-1185">Reference proteome</keyword>
<evidence type="ECO:0000256" key="1">
    <source>
        <dbReference type="ARBA" id="ARBA00004141"/>
    </source>
</evidence>
<keyword evidence="4 6" id="KW-0472">Membrane</keyword>
<sequence>MSYFSLSPSSEILSNQSKVQSIDNFENFVRSKRERDKTIDTKQVKEFRVIAKFLQKYEIYVQMLLGRQLTHKDEIKLSQKWSENIDSFNDQMLPDAILRFPNPDFKQCDSYDTMTALESMLFIERILKLDRNNIENKIFFKAIEGVLTNLDPNKNLKVRFAFTQNSQLKATHQDLYLLDNIHQQISENNEPIYETIQKKQTDNQNTNQQRFDKMNKLTSNFKELLNKSEQIANIRQKLNELLDVDYNILKRITPRKMKNGGFLTFSNGKWSRTQQDTADFLTLMRNIIVVQLILTGYNVYNSISEDGKYIFCKLYATEENLKTMAEKQKMKKKLNFCFSDLFSLEPVDTSFRPLRLNNRLWKPDDYDDLSDMFLYLRPKIIHLIQDINFKRVAREVNQSRISNQLFQYGKMDIQDDDEHPTDYLVHLEKELRSIRIKNAINSDIAALINKQLTPYELYIIRNSKNEQVKKLTKQNIKDKQNWFHQQEIKKIQENVFQVIQEYSRFLVNTDKITTKLIKLFKKERLAQKYFRIFEEALKVANTDGKVLFNFWDLIHFERLDSYVIFTKPTKTCSTTMKYQHKMCWCKYQINEEKKISLFSSSERLKLVEQSINSLFQMNDLISKKIVSSLFCVNDHFELFGHQTIQQQDILEEDFYRKKMYHLEFEWAFNITKPWSTPINQICEYYGEKIGLYFYYTTYYTQMLLKIAFIALACNLIQWVIQDSESDLYYLLRIIFAFLQIQWTNLFVVLWQKKQLIFNIQFGQSGKEEISKQRSNFIGSYKRSIENDYMNSIGINQLELFTRTFFATSTLLFIIGLYAAIMIGLYILTTTLKAQFQNNKSLESGFFEILVTASINIVIIQCLDKVYDIIAIHLTDFENQKSVKDYEESFIVKKYILYFVSYVGPLIVIAFLNGPFDLYCKETNCSDHVQYHFATMIIWVFVFKTFKIMKLLYYVKKIPIFKYTFDNIDINKYIEEQSNRQSYAKSQERYGTLEDYMEIFLQNTLLSIFGYTFPFSFFLLWVQNIAQMQADKAKFIYYLQRPWPQNNSTLGVWNSILELINYVCILTNTGQMIIDYSLKYGNELILIYLTFLISNFMMNFIINGIFGQIPFELGLFLKRQKYLIKSTIEQFQKTQAKAQMKSQENLKKFPLFKVFGSSNIQIKGDFETISSEDELLDHFDLNYMEKFCELSKKDKLKSNKAIDNNQCRSTKVIDNNNQIKSTKYLENNQKRRTVQGSSTKIPLESLQKIPLGSFQKIQESKKNLSIAFEEKYSKQKICKEDKENKKEQKQNVNRQLSSLFDQVMQQQTISKYFQRRKNNQIFEIKKWKRQDKKKLYSAQEFLYQKILLNNHKLIWSDLRIACRYVYMKRKTLYFRNLDFRKLKIFKKNQHAIQELYKEKAKNKFRKEFKLLQNSKKNTTHVNIKEDIEELSLLKIKQKSYINKHTWLYSRKVLLLKIKGVWFSQYRRQCQKEPSLKIALDYLSKAKLIEKIKGETDLKDKLSKSLGDPQKIQYLGLDTLIKGYLSLQYNMKDKYEIPLSTRQFNIIDYYINKKKSDVFTFIVDSFRDTFIFDHQYQKLQQFSMQYFEEELFPIEHFKLIRQLNNTTWISKDKLGKKFLIQFLQIRHEQQFKYQRDDYESYGVIYLNGELNIRLSNLVDQVDDFYIKGYCVIKYNIYSQITLKQVIKYRQVHGIQYKLDEIYEFLHACLRIIKHQKCGDINLSSFILHQRTYILFRSNHNDDDDLINLAQVIIEMILLKPMPDAITGFQKINISHPLKLILQQMIYEDVQIDDLLNRIPLTSGFAEIDIEDEIKIKEKNKTDDFKDFLTLSIHQINLNFRMKQFKDALEEIKIIEQQLSYNQFTSATSIEQGFYHYFVTHQYKILTSHSDISFTFNVLLIIYIKFGTLLQMKFNFIQDLEMLYHALTRSVESLDDLIKQLSLNVKLEQLTNTEQKIMLRRKLTRSNSQIDLQSKDRLKLIQDIRKNPTHIKIIIKVKKELQRYCLQFQALHSLYLYFNQDFGYSAQILEDIQNTQTRIIQSQTKIIQVIEEPDDLTPNQFNFNQQSPTLDATLKIAQQENFEIQKEFDDSPNYCLQLLYYKYLQLIVWFDGGKETFHNNYIDFLQEKINSPVYEYFSAQLKIIQRYEIPKDYITFNKECEIGKYIVISMNKWIEQSFFIPSKLEIFDNFQLMWKQLISYSVLEQSLENRQILVRLLNQKEQTLPYLLLELRTIHQLLHIDNYVPLHKQLDPKQIIIKNLNSEFVNNSLIKRLQHLHNEVSIESDSWFHSKGLLQFRLFYILSLFFTFSKKHFENIMAEDSNLLLLGEMALKQASCQSETDAKKVKVSQIRMKAFDIKELKSDPKPNQVNKILSSYFFVRNFVETEQNEEDELKFLIDKYNEQLKPSIIVLAIIQYYIALDRKDLAEIIILQTYKLIEYNVCLFDYAHPSFKDDLLLMQIKVNEEKLFHLEPFDRLFKRKNDFRNLTSDNLLNLQYVIYNQFFHLDIQFNIDMLEDQFKNFKLLPSYYDKLKSIYQLYLLYLHTTQGNINLEEIEKFIKIEFKQNTAYSAIIKNILVRFYINMQDYELALPLILNILDYLYSIKIQSNFVLKQTNQSSYVIENNVNFLSSIVDVKLIEIHSEETDDQYFYLIDTQFIQENLIYYIDIITNLQNENQKYPKINEIFKLLFDISETTTLNNLFKVLSQLYLCYSKSEYFPLILNQVYKNSERQLYTYVNQRNSLKEKMSQLIIINELSEDENTKMTQQINVLNYVIGIYESTTKGITQTTLLSWSIQSAEKAMIGYKILGKNYQSTCHYLFPQLFLQLSDCFVRLGQISTALILIDQAEEELLEWFNQNKHPLKGFFFMKQALLRPLLTDLFKKYTALLMELEYINRLEIYEIIRALFQFNKKILQLFENSLDSQQLELNLLQYVKTLDQTEKITVDIFEMYQGNEPTQLMKQVLKISPYDMTGVNILIDAQSIFQLFNQNNQFTKLVLTKIEEFL</sequence>
<organism evidence="8 9">
    <name type="scientific">Paramecium sonneborni</name>
    <dbReference type="NCBI Taxonomy" id="65129"/>
    <lineage>
        <taxon>Eukaryota</taxon>
        <taxon>Sar</taxon>
        <taxon>Alveolata</taxon>
        <taxon>Ciliophora</taxon>
        <taxon>Intramacronucleata</taxon>
        <taxon>Oligohymenophorea</taxon>
        <taxon>Peniculida</taxon>
        <taxon>Parameciidae</taxon>
        <taxon>Paramecium</taxon>
    </lineage>
</organism>
<dbReference type="GO" id="GO:0005254">
    <property type="term" value="F:chloride channel activity"/>
    <property type="evidence" value="ECO:0007669"/>
    <property type="project" value="TreeGrafter"/>
</dbReference>
<dbReference type="GO" id="GO:0016020">
    <property type="term" value="C:membrane"/>
    <property type="evidence" value="ECO:0007669"/>
    <property type="project" value="UniProtKB-SubCell"/>
</dbReference>
<dbReference type="EMBL" id="CAJJDN010000011">
    <property type="protein sequence ID" value="CAD8057413.1"/>
    <property type="molecule type" value="Genomic_DNA"/>
</dbReference>
<dbReference type="PANTHER" id="PTHR12308:SF73">
    <property type="entry name" value="ANOCTAMIN"/>
    <property type="match status" value="1"/>
</dbReference>
<keyword evidence="2 6" id="KW-0812">Transmembrane</keyword>
<feature type="transmembrane region" description="Helical" evidence="6">
    <location>
        <begin position="727"/>
        <end position="750"/>
    </location>
</feature>
<gene>
    <name evidence="8" type="ORF">PSON_ATCC_30995.1.T0110205</name>
</gene>
<evidence type="ECO:0000256" key="5">
    <source>
        <dbReference type="SAM" id="Coils"/>
    </source>
</evidence>
<comment type="subcellular location">
    <subcellularLocation>
        <location evidence="1">Membrane</location>
        <topology evidence="1">Multi-pass membrane protein</topology>
    </subcellularLocation>
</comment>
<feature type="transmembrane region" description="Helical" evidence="6">
    <location>
        <begin position="804"/>
        <end position="828"/>
    </location>
</feature>
<dbReference type="InterPro" id="IPR049452">
    <property type="entry name" value="Anoctamin_TM"/>
</dbReference>
<dbReference type="InterPro" id="IPR007632">
    <property type="entry name" value="Anoctamin"/>
</dbReference>
<dbReference type="Pfam" id="PF04547">
    <property type="entry name" value="Anoctamin"/>
    <property type="match status" value="1"/>
</dbReference>
<feature type="domain" description="Anoctamin transmembrane" evidence="7">
    <location>
        <begin position="681"/>
        <end position="1118"/>
    </location>
</feature>
<feature type="transmembrane region" description="Helical" evidence="6">
    <location>
        <begin position="1084"/>
        <end position="1105"/>
    </location>
</feature>
<proteinExistence type="predicted"/>
<evidence type="ECO:0000256" key="6">
    <source>
        <dbReference type="SAM" id="Phobius"/>
    </source>
</evidence>
<feature type="transmembrane region" description="Helical" evidence="6">
    <location>
        <begin position="998"/>
        <end position="1021"/>
    </location>
</feature>
<feature type="transmembrane region" description="Helical" evidence="6">
    <location>
        <begin position="935"/>
        <end position="954"/>
    </location>
</feature>
<evidence type="ECO:0000256" key="3">
    <source>
        <dbReference type="ARBA" id="ARBA00022989"/>
    </source>
</evidence>
<feature type="coiled-coil region" evidence="5">
    <location>
        <begin position="1274"/>
        <end position="1301"/>
    </location>
</feature>